<comment type="caution">
    <text evidence="1">The sequence shown here is derived from an EMBL/GenBank/DDBJ whole genome shotgun (WGS) entry which is preliminary data.</text>
</comment>
<dbReference type="Proteomes" id="UP000774617">
    <property type="component" value="Unassembled WGS sequence"/>
</dbReference>
<proteinExistence type="predicted"/>
<gene>
    <name evidence="1" type="ORF">B0J12DRAFT_652381</name>
</gene>
<evidence type="ECO:0000313" key="1">
    <source>
        <dbReference type="EMBL" id="KAH7059030.1"/>
    </source>
</evidence>
<name>A0ABQ8GKT5_9PEZI</name>
<accession>A0ABQ8GKT5</accession>
<keyword evidence="2" id="KW-1185">Reference proteome</keyword>
<reference evidence="1 2" key="1">
    <citation type="journal article" date="2021" name="Nat. Commun.">
        <title>Genetic determinants of endophytism in the Arabidopsis root mycobiome.</title>
        <authorList>
            <person name="Mesny F."/>
            <person name="Miyauchi S."/>
            <person name="Thiergart T."/>
            <person name="Pickel B."/>
            <person name="Atanasova L."/>
            <person name="Karlsson M."/>
            <person name="Huettel B."/>
            <person name="Barry K.W."/>
            <person name="Haridas S."/>
            <person name="Chen C."/>
            <person name="Bauer D."/>
            <person name="Andreopoulos W."/>
            <person name="Pangilinan J."/>
            <person name="LaButti K."/>
            <person name="Riley R."/>
            <person name="Lipzen A."/>
            <person name="Clum A."/>
            <person name="Drula E."/>
            <person name="Henrissat B."/>
            <person name="Kohler A."/>
            <person name="Grigoriev I.V."/>
            <person name="Martin F.M."/>
            <person name="Hacquard S."/>
        </authorList>
    </citation>
    <scope>NUCLEOTIDE SEQUENCE [LARGE SCALE GENOMIC DNA]</scope>
    <source>
        <strain evidence="1 2">MPI-SDFR-AT-0080</strain>
    </source>
</reference>
<evidence type="ECO:0000313" key="2">
    <source>
        <dbReference type="Proteomes" id="UP000774617"/>
    </source>
</evidence>
<organism evidence="1 2">
    <name type="scientific">Macrophomina phaseolina</name>
    <dbReference type="NCBI Taxonomy" id="35725"/>
    <lineage>
        <taxon>Eukaryota</taxon>
        <taxon>Fungi</taxon>
        <taxon>Dikarya</taxon>
        <taxon>Ascomycota</taxon>
        <taxon>Pezizomycotina</taxon>
        <taxon>Dothideomycetes</taxon>
        <taxon>Dothideomycetes incertae sedis</taxon>
        <taxon>Botryosphaeriales</taxon>
        <taxon>Botryosphaeriaceae</taxon>
        <taxon>Macrophomina</taxon>
    </lineage>
</organism>
<protein>
    <submittedName>
        <fullName evidence="1">Uncharacterized protein</fullName>
    </submittedName>
</protein>
<sequence length="177" mass="19600">MRRVLKRALLTSLMARRRLLLPLAHPLHPLHSRNPVTIRTSVHLHCGAEWFFPLQGPYMQGSSSPIDQHYPRSPRWQHRYPAVCVLDNTICKSQGIEHSAVGVLSIDASSTYTVVCGGCGGTENGRRSRFPFPRMPPTVLESIPLNPWIAAVYKAKLVHIEFCSDPGGSVTGGWLPG</sequence>
<dbReference type="EMBL" id="JAGTJR010000006">
    <property type="protein sequence ID" value="KAH7059030.1"/>
    <property type="molecule type" value="Genomic_DNA"/>
</dbReference>